<comment type="caution">
    <text evidence="1">The sequence shown here is derived from an EMBL/GenBank/DDBJ whole genome shotgun (WGS) entry which is preliminary data.</text>
</comment>
<keyword evidence="2" id="KW-1185">Reference proteome</keyword>
<dbReference type="EMBL" id="CM042886">
    <property type="protein sequence ID" value="KAI4342430.1"/>
    <property type="molecule type" value="Genomic_DNA"/>
</dbReference>
<evidence type="ECO:0000313" key="1">
    <source>
        <dbReference type="EMBL" id="KAI4342430.1"/>
    </source>
</evidence>
<accession>A0ACB9P0H9</accession>
<evidence type="ECO:0000313" key="2">
    <source>
        <dbReference type="Proteomes" id="UP001057402"/>
    </source>
</evidence>
<sequence>MDSPPRRRGDSPVRRRGESPSRRGETPPRRRPALLLEGAPLHLLLHDVDPPVRIRGSPIRRRSPLPPRRRRSPPRRIRSPPRRSPVRSVARSPVRRPALVSGQGQFTEEGPSSTWKAWEIVFLSDSPSPRKLPAENIKKSQPKKALEGKKQQ</sequence>
<protein>
    <submittedName>
        <fullName evidence="1">Uncharacterized protein</fullName>
    </submittedName>
</protein>
<proteinExistence type="predicted"/>
<dbReference type="Proteomes" id="UP001057402">
    <property type="component" value="Chromosome 7"/>
</dbReference>
<organism evidence="1 2">
    <name type="scientific">Melastoma candidum</name>
    <dbReference type="NCBI Taxonomy" id="119954"/>
    <lineage>
        <taxon>Eukaryota</taxon>
        <taxon>Viridiplantae</taxon>
        <taxon>Streptophyta</taxon>
        <taxon>Embryophyta</taxon>
        <taxon>Tracheophyta</taxon>
        <taxon>Spermatophyta</taxon>
        <taxon>Magnoliopsida</taxon>
        <taxon>eudicotyledons</taxon>
        <taxon>Gunneridae</taxon>
        <taxon>Pentapetalae</taxon>
        <taxon>rosids</taxon>
        <taxon>malvids</taxon>
        <taxon>Myrtales</taxon>
        <taxon>Melastomataceae</taxon>
        <taxon>Melastomatoideae</taxon>
        <taxon>Melastomateae</taxon>
        <taxon>Melastoma</taxon>
    </lineage>
</organism>
<reference evidence="2" key="1">
    <citation type="journal article" date="2023" name="Front. Plant Sci.">
        <title>Chromosomal-level genome assembly of Melastoma candidum provides insights into trichome evolution.</title>
        <authorList>
            <person name="Zhong Y."/>
            <person name="Wu W."/>
            <person name="Sun C."/>
            <person name="Zou P."/>
            <person name="Liu Y."/>
            <person name="Dai S."/>
            <person name="Zhou R."/>
        </authorList>
    </citation>
    <scope>NUCLEOTIDE SEQUENCE [LARGE SCALE GENOMIC DNA]</scope>
</reference>
<name>A0ACB9P0H9_9MYRT</name>
<gene>
    <name evidence="1" type="ORF">MLD38_027058</name>
</gene>